<evidence type="ECO:0000313" key="2">
    <source>
        <dbReference type="Proteomes" id="UP001431217"/>
    </source>
</evidence>
<proteinExistence type="predicted"/>
<accession>A0ABT0MLE9</accession>
<keyword evidence="2" id="KW-1185">Reference proteome</keyword>
<dbReference type="EMBL" id="JAMBEP010000003">
    <property type="protein sequence ID" value="MCL1635716.1"/>
    <property type="molecule type" value="Genomic_DNA"/>
</dbReference>
<reference evidence="1 2" key="1">
    <citation type="submission" date="2022-05" db="EMBL/GenBank/DDBJ databases">
        <title>Luteimonas sp. SX5, whole genome shotgun sequencing project.</title>
        <authorList>
            <person name="Zhao G."/>
            <person name="Shen L."/>
        </authorList>
    </citation>
    <scope>NUCLEOTIDE SEQUENCE [LARGE SCALE GENOMIC DNA]</scope>
    <source>
        <strain evidence="1 2">SX5</strain>
    </source>
</reference>
<comment type="caution">
    <text evidence="1">The sequence shown here is derived from an EMBL/GenBank/DDBJ whole genome shotgun (WGS) entry which is preliminary data.</text>
</comment>
<gene>
    <name evidence="1" type="ORF">M2650_13890</name>
</gene>
<evidence type="ECO:0000313" key="1">
    <source>
        <dbReference type="EMBL" id="MCL1635716.1"/>
    </source>
</evidence>
<protein>
    <submittedName>
        <fullName evidence="1">Uncharacterized protein</fullName>
    </submittedName>
</protein>
<dbReference type="RefSeq" id="WP_249475499.1">
    <property type="nucleotide sequence ID" value="NZ_JAMBEP010000003.1"/>
</dbReference>
<organism evidence="1 2">
    <name type="scientific">Luteimonas galliterrae</name>
    <dbReference type="NCBI Taxonomy" id="2940486"/>
    <lineage>
        <taxon>Bacteria</taxon>
        <taxon>Pseudomonadati</taxon>
        <taxon>Pseudomonadota</taxon>
        <taxon>Gammaproteobacteria</taxon>
        <taxon>Lysobacterales</taxon>
        <taxon>Lysobacteraceae</taxon>
        <taxon>Luteimonas</taxon>
    </lineage>
</organism>
<dbReference type="Proteomes" id="UP001431217">
    <property type="component" value="Unassembled WGS sequence"/>
</dbReference>
<name>A0ABT0MLE9_9GAMM</name>
<sequence>MAASATTWDEPWQKQVIAEASSFGLYQVIEVKGSHAKLRTIKTLAGVPTPAEFEIDGDYALVYSTSWIHGSEPRFRIRWGMR</sequence>